<name>A0A8J4GZQ3_9BACL</name>
<reference evidence="1" key="1">
    <citation type="submission" date="2021-04" db="EMBL/GenBank/DDBJ databases">
        <title>Draft genome sequence of Xylanibacillus composti strain K13.</title>
        <authorList>
            <person name="Uke A."/>
            <person name="Chhe C."/>
            <person name="Baramee S."/>
            <person name="Kosugi A."/>
        </authorList>
    </citation>
    <scope>NUCLEOTIDE SEQUENCE</scope>
    <source>
        <strain evidence="1">K13</strain>
    </source>
</reference>
<dbReference type="RefSeq" id="WP_213410793.1">
    <property type="nucleotide sequence ID" value="NZ_BOVK01000013.1"/>
</dbReference>
<organism evidence="1 2">
    <name type="scientific">Xylanibacillus composti</name>
    <dbReference type="NCBI Taxonomy" id="1572762"/>
    <lineage>
        <taxon>Bacteria</taxon>
        <taxon>Bacillati</taxon>
        <taxon>Bacillota</taxon>
        <taxon>Bacilli</taxon>
        <taxon>Bacillales</taxon>
        <taxon>Paenibacillaceae</taxon>
        <taxon>Xylanibacillus</taxon>
    </lineage>
</organism>
<protein>
    <submittedName>
        <fullName evidence="1">Uncharacterized protein</fullName>
    </submittedName>
</protein>
<gene>
    <name evidence="1" type="ORF">XYCOK13_10120</name>
</gene>
<sequence length="77" mass="9240">MIKKVQIYKTDKWNMLNVEVHGRQIIVREISDQWGEEAHTFLSRPELMNWAEQRFAADRFPGTPEEREEILAKLREV</sequence>
<comment type="caution">
    <text evidence="1">The sequence shown here is derived from an EMBL/GenBank/DDBJ whole genome shotgun (WGS) entry which is preliminary data.</text>
</comment>
<evidence type="ECO:0000313" key="1">
    <source>
        <dbReference type="EMBL" id="GIQ68188.1"/>
    </source>
</evidence>
<evidence type="ECO:0000313" key="2">
    <source>
        <dbReference type="Proteomes" id="UP000677918"/>
    </source>
</evidence>
<dbReference type="EMBL" id="BOVK01000013">
    <property type="protein sequence ID" value="GIQ68188.1"/>
    <property type="molecule type" value="Genomic_DNA"/>
</dbReference>
<dbReference type="Proteomes" id="UP000677918">
    <property type="component" value="Unassembled WGS sequence"/>
</dbReference>
<accession>A0A8J4GZQ3</accession>
<proteinExistence type="predicted"/>
<dbReference type="AlphaFoldDB" id="A0A8J4GZQ3"/>
<keyword evidence="2" id="KW-1185">Reference proteome</keyword>